<proteinExistence type="predicted"/>
<evidence type="ECO:0000313" key="3">
    <source>
        <dbReference type="RefSeq" id="WP_028312243.1"/>
    </source>
</evidence>
<reference evidence="3" key="1">
    <citation type="journal article" date="1998" name="J. Struct. Biol.">
        <title>Structural analysis of bacterial chemotaxis proteins: components of a dynamic signaling system.</title>
        <authorList>
            <person name="Djordjevic S."/>
            <person name="Stock A.M."/>
        </authorList>
    </citation>
    <scope>NUCLEOTIDE SEQUENCE</scope>
</reference>
<name>A0A8B6X5A5_9BURK</name>
<feature type="domain" description="CheW-like" evidence="1">
    <location>
        <begin position="30"/>
        <end position="174"/>
    </location>
</feature>
<organism evidence="2 3">
    <name type="scientific">Derxia gummosa DSM 723</name>
    <dbReference type="NCBI Taxonomy" id="1121388"/>
    <lineage>
        <taxon>Bacteria</taxon>
        <taxon>Pseudomonadati</taxon>
        <taxon>Pseudomonadota</taxon>
        <taxon>Betaproteobacteria</taxon>
        <taxon>Burkholderiales</taxon>
        <taxon>Alcaligenaceae</taxon>
        <taxon>Derxia</taxon>
    </lineage>
</organism>
<sequence length="174" mass="18964">MARNEPRTRLREFQAELTERLARAKTAAVGSSHLGIGINDERWLIDLTEAGEIVPVPAIVPVPHTLPWFRGLTNVRGNLLSVIDFSRFLGGAPTQVDRDSRCLVFGNSLDINAALLVSRMLGLHSTVGWTRTEAAGADGAASPAVWTDDQQRSWRELSLAALANDGRFLHISAI</sequence>
<dbReference type="InterPro" id="IPR036061">
    <property type="entry name" value="CheW-like_dom_sf"/>
</dbReference>
<dbReference type="Pfam" id="PF01584">
    <property type="entry name" value="CheW"/>
    <property type="match status" value="1"/>
</dbReference>
<evidence type="ECO:0000313" key="2">
    <source>
        <dbReference type="Proteomes" id="UP000675920"/>
    </source>
</evidence>
<dbReference type="SMART" id="SM00260">
    <property type="entry name" value="CheW"/>
    <property type="match status" value="1"/>
</dbReference>
<keyword evidence="2" id="KW-1185">Reference proteome</keyword>
<dbReference type="Proteomes" id="UP000675920">
    <property type="component" value="Unplaced"/>
</dbReference>
<dbReference type="InterPro" id="IPR039315">
    <property type="entry name" value="CheW"/>
</dbReference>
<dbReference type="Gene3D" id="2.40.50.180">
    <property type="entry name" value="CheA-289, Domain 4"/>
    <property type="match status" value="1"/>
</dbReference>
<dbReference type="PROSITE" id="PS50851">
    <property type="entry name" value="CHEW"/>
    <property type="match status" value="1"/>
</dbReference>
<reference evidence="3" key="3">
    <citation type="submission" date="2025-08" db="UniProtKB">
        <authorList>
            <consortium name="RefSeq"/>
        </authorList>
    </citation>
    <scope>IDENTIFICATION</scope>
</reference>
<dbReference type="GO" id="GO:0006935">
    <property type="term" value="P:chemotaxis"/>
    <property type="evidence" value="ECO:0007669"/>
    <property type="project" value="InterPro"/>
</dbReference>
<protein>
    <submittedName>
        <fullName evidence="3">Chemotaxis protein CheW</fullName>
    </submittedName>
</protein>
<dbReference type="SUPFAM" id="SSF50341">
    <property type="entry name" value="CheW-like"/>
    <property type="match status" value="1"/>
</dbReference>
<dbReference type="PANTHER" id="PTHR22617">
    <property type="entry name" value="CHEMOTAXIS SENSOR HISTIDINE KINASE-RELATED"/>
    <property type="match status" value="1"/>
</dbReference>
<dbReference type="AlphaFoldDB" id="A0A8B6X5A5"/>
<dbReference type="GO" id="GO:0005829">
    <property type="term" value="C:cytosol"/>
    <property type="evidence" value="ECO:0007669"/>
    <property type="project" value="TreeGrafter"/>
</dbReference>
<dbReference type="RefSeq" id="WP_028312243.1">
    <property type="nucleotide sequence ID" value="NZ_AXWS01000015.1"/>
</dbReference>
<dbReference type="PANTHER" id="PTHR22617:SF43">
    <property type="entry name" value="PROTEIN PILI"/>
    <property type="match status" value="1"/>
</dbReference>
<dbReference type="OrthoDB" id="5298045at2"/>
<dbReference type="GO" id="GO:0007165">
    <property type="term" value="P:signal transduction"/>
    <property type="evidence" value="ECO:0007669"/>
    <property type="project" value="InterPro"/>
</dbReference>
<reference evidence="3" key="2">
    <citation type="journal article" date="2002" name="Sci. STKE">
        <title>Information processing in bacterial chemotaxis.</title>
        <authorList>
            <person name="Stock J.B."/>
            <person name="Levit M.N."/>
            <person name="Wolanin P.M."/>
        </authorList>
    </citation>
    <scope>NUCLEOTIDE SEQUENCE</scope>
</reference>
<accession>A0A8B6X5A5</accession>
<evidence type="ECO:0000259" key="1">
    <source>
        <dbReference type="PROSITE" id="PS50851"/>
    </source>
</evidence>
<dbReference type="InterPro" id="IPR002545">
    <property type="entry name" value="CheW-lke_dom"/>
</dbReference>